<evidence type="ECO:0000256" key="1">
    <source>
        <dbReference type="SAM" id="Phobius"/>
    </source>
</evidence>
<dbReference type="SUPFAM" id="SSF50998">
    <property type="entry name" value="Quinoprotein alcohol dehydrogenase-like"/>
    <property type="match status" value="1"/>
</dbReference>
<dbReference type="RefSeq" id="WP_061081179.1">
    <property type="nucleotide sequence ID" value="NZ_JAAXPG010000029.1"/>
</dbReference>
<keyword evidence="1" id="KW-0472">Membrane</keyword>
<dbReference type="Gene3D" id="2.130.10.10">
    <property type="entry name" value="YVTN repeat-like/Quinoprotein amine dehydrogenase"/>
    <property type="match status" value="1"/>
</dbReference>
<organism evidence="2 3">
    <name type="scientific">Nocardiopsis alborubida</name>
    <dbReference type="NCBI Taxonomy" id="146802"/>
    <lineage>
        <taxon>Bacteria</taxon>
        <taxon>Bacillati</taxon>
        <taxon>Actinomycetota</taxon>
        <taxon>Actinomycetes</taxon>
        <taxon>Streptosporangiales</taxon>
        <taxon>Nocardiopsidaceae</taxon>
        <taxon>Nocardiopsis</taxon>
    </lineage>
</organism>
<sequence>MRNTLAWTGAGLLAGALLLAVTTVVRNWGRYEDGLLEETGAWWVPGAVVAGMALFYGIRWNLTRSRRLDDDPEGRAYVVWLALAALGGVYPAIAGFPRDAFEATAETAWHYDPSPAAAAMWLVVCAVVLGCLSMLASVQPQRLTPLRRSLPPVTAGVLAVVLVSALVGVTAFPRQPHTTAAEGGDPPPVPESVSRVGWSWAPPMGTRIDEVRAGTHGPLVLLGDGAVSLDGATGEERWSFRRPRDRGRSVWADDAHVYVHYVHGDVPEGTEPGADGEPVEWTTAVLDIATGEVTGEHTVLQRNGWGGLVAMTPEARIGLVRTDLGGSLALTARSLDGGGELWSRTLVEADDGRACRHEDPLRYGDLLVTLHGCAPERQSRIGDHSDYESFFSLFTGGNRVEVAVTAVDLTTGEESWRHAWAAAPGETAPEPVGRPHPAGDGTPVIALEQYDADPALRVLDAATGERLDRLPALVADEAWGRDGDYEPESVVRVDTAGGVLRESLHDGSLFHRVDASGGITATADTEGLLGGYASTENVVALEDVVLVPRTRAPLAADDRRTEVAVAPFGESVSWDTARWITPEGQVLVDMLAAPGAVVVHTGEDEESLVEGLVP</sequence>
<proteinExistence type="predicted"/>
<dbReference type="AlphaFoldDB" id="A0A7X6MHQ6"/>
<keyword evidence="1" id="KW-0812">Transmembrane</keyword>
<feature type="transmembrane region" description="Helical" evidence="1">
    <location>
        <begin position="116"/>
        <end position="138"/>
    </location>
</feature>
<dbReference type="InterPro" id="IPR011047">
    <property type="entry name" value="Quinoprotein_ADH-like_sf"/>
</dbReference>
<gene>
    <name evidence="2" type="ORF">HGB44_25260</name>
</gene>
<feature type="transmembrane region" description="Helical" evidence="1">
    <location>
        <begin position="42"/>
        <end position="62"/>
    </location>
</feature>
<name>A0A7X6MHQ6_9ACTN</name>
<evidence type="ECO:0000313" key="2">
    <source>
        <dbReference type="EMBL" id="NKZ00953.1"/>
    </source>
</evidence>
<accession>A0A7X6MHQ6</accession>
<dbReference type="InterPro" id="IPR015943">
    <property type="entry name" value="WD40/YVTN_repeat-like_dom_sf"/>
</dbReference>
<feature type="transmembrane region" description="Helical" evidence="1">
    <location>
        <begin position="150"/>
        <end position="172"/>
    </location>
</feature>
<feature type="transmembrane region" description="Helical" evidence="1">
    <location>
        <begin position="74"/>
        <end position="96"/>
    </location>
</feature>
<keyword evidence="1" id="KW-1133">Transmembrane helix</keyword>
<evidence type="ECO:0000313" key="3">
    <source>
        <dbReference type="Proteomes" id="UP000553209"/>
    </source>
</evidence>
<keyword evidence="3" id="KW-1185">Reference proteome</keyword>
<dbReference type="EMBL" id="JAAXPG010000029">
    <property type="protein sequence ID" value="NKZ00953.1"/>
    <property type="molecule type" value="Genomic_DNA"/>
</dbReference>
<dbReference type="Proteomes" id="UP000553209">
    <property type="component" value="Unassembled WGS sequence"/>
</dbReference>
<comment type="caution">
    <text evidence="2">The sequence shown here is derived from an EMBL/GenBank/DDBJ whole genome shotgun (WGS) entry which is preliminary data.</text>
</comment>
<reference evidence="2 3" key="1">
    <citation type="submission" date="2020-04" db="EMBL/GenBank/DDBJ databases">
        <title>MicrobeNet Type strains.</title>
        <authorList>
            <person name="Nicholson A.C."/>
        </authorList>
    </citation>
    <scope>NUCLEOTIDE SEQUENCE [LARGE SCALE GENOMIC DNA]</scope>
    <source>
        <strain evidence="2 3">ATCC 23612</strain>
    </source>
</reference>
<protein>
    <submittedName>
        <fullName evidence="2">Uncharacterized protein</fullName>
    </submittedName>
</protein>